<organism evidence="1 2">
    <name type="scientific">Actinoplanes lutulentus</name>
    <dbReference type="NCBI Taxonomy" id="1287878"/>
    <lineage>
        <taxon>Bacteria</taxon>
        <taxon>Bacillati</taxon>
        <taxon>Actinomycetota</taxon>
        <taxon>Actinomycetes</taxon>
        <taxon>Micromonosporales</taxon>
        <taxon>Micromonosporaceae</taxon>
        <taxon>Actinoplanes</taxon>
    </lineage>
</organism>
<keyword evidence="2" id="KW-1185">Reference proteome</keyword>
<accession>A0A327Z4S8</accession>
<dbReference type="Proteomes" id="UP000249341">
    <property type="component" value="Unassembled WGS sequence"/>
</dbReference>
<name>A0A327Z4S8_9ACTN</name>
<evidence type="ECO:0000313" key="2">
    <source>
        <dbReference type="Proteomes" id="UP000249341"/>
    </source>
</evidence>
<protein>
    <recommendedName>
        <fullName evidence="3">Peptidase M28-like protein</fullName>
    </recommendedName>
</protein>
<dbReference type="SUPFAM" id="SSF53187">
    <property type="entry name" value="Zn-dependent exopeptidases"/>
    <property type="match status" value="1"/>
</dbReference>
<sequence length="464" mass="50046">MKPGINDTFLDAATLRQWQAALDERGLRATGSPAHEEYIDDLAARLCAAGVQEVWLESIPMRRWTPRRWSLRTDREVPVVSPVAYSGHTDAAGVTGPLAAEPAPGVIGLVHIGLPPLQAELFDMLDWDAPAQPVHAEGYDPQDAYERVWLSQDAMRAELARFEAADAAGLVLAVDLPEAEIRDGYLLYDGVHRNLPAVFVGRETAALLREVLDQGGQANLVLEADVEDAVTRNLIGLIPGASDELIALQSHTDGTNGLEDNGPEAILAMAEYLSRIPRADLPRGVLVLLTTGHFALEEAWGLDAFLTAHRDDLVPRIAAAMCLEHLGALQAPAGHAGHAEGQTYEFGCCFATRHRAVIDAARTALEEAAVTEARVVRPMVPDPTGDSPDGMTWPGDGGAFWHRAGLPALNFITGPNHLLNVEPVLELIDIDSLRRQAIAFTRALLTLAATPGEQLRREIPAADE</sequence>
<gene>
    <name evidence="1" type="ORF">B0I29_120187</name>
</gene>
<evidence type="ECO:0008006" key="3">
    <source>
        <dbReference type="Google" id="ProtNLM"/>
    </source>
</evidence>
<dbReference type="Gene3D" id="3.50.30.30">
    <property type="match status" value="1"/>
</dbReference>
<proteinExistence type="predicted"/>
<dbReference type="EMBL" id="QLMJ01000020">
    <property type="protein sequence ID" value="RAK28419.1"/>
    <property type="molecule type" value="Genomic_DNA"/>
</dbReference>
<dbReference type="AlphaFoldDB" id="A0A327Z4S8"/>
<comment type="caution">
    <text evidence="1">The sequence shown here is derived from an EMBL/GenBank/DDBJ whole genome shotgun (WGS) entry which is preliminary data.</text>
</comment>
<reference evidence="1 2" key="1">
    <citation type="submission" date="2018-06" db="EMBL/GenBank/DDBJ databases">
        <title>Genomic Encyclopedia of Type Strains, Phase III (KMG-III): the genomes of soil and plant-associated and newly described type strains.</title>
        <authorList>
            <person name="Whitman W."/>
        </authorList>
    </citation>
    <scope>NUCLEOTIDE SEQUENCE [LARGE SCALE GENOMIC DNA]</scope>
    <source>
        <strain evidence="1 2">CGMCC 4.7090</strain>
    </source>
</reference>
<dbReference type="RefSeq" id="WP_111653480.1">
    <property type="nucleotide sequence ID" value="NZ_JACHWI010000002.1"/>
</dbReference>
<dbReference type="Gene3D" id="3.40.630.10">
    <property type="entry name" value="Zn peptidases"/>
    <property type="match status" value="1"/>
</dbReference>
<evidence type="ECO:0000313" key="1">
    <source>
        <dbReference type="EMBL" id="RAK28419.1"/>
    </source>
</evidence>
<dbReference type="OrthoDB" id="1936983at2"/>